<gene>
    <name evidence="1" type="ORF">UFOVP1361_2</name>
</gene>
<reference evidence="1" key="1">
    <citation type="submission" date="2020-05" db="EMBL/GenBank/DDBJ databases">
        <authorList>
            <person name="Chiriac C."/>
            <person name="Salcher M."/>
            <person name="Ghai R."/>
            <person name="Kavagutti S V."/>
        </authorList>
    </citation>
    <scope>NUCLEOTIDE SEQUENCE</scope>
</reference>
<sequence length="172" mass="18445">MTSPVKINPYPPCTTAQRDANLLGINGSVFNLDTLQVESTTDQGASWAYIPQVNLVVLTSSIAIDPTLAYSVIVSDDLGDYDVNLMPADNFPLGQQITVMRKFNQQVNVSADGAVSINGEFGRTIKMTSPYQCTVLIKVGADEWQTLWPLYNPGSGVTIAAGNNNESSISSP</sequence>
<organism evidence="1">
    <name type="scientific">uncultured Caudovirales phage</name>
    <dbReference type="NCBI Taxonomy" id="2100421"/>
    <lineage>
        <taxon>Viruses</taxon>
        <taxon>Duplodnaviria</taxon>
        <taxon>Heunggongvirae</taxon>
        <taxon>Uroviricota</taxon>
        <taxon>Caudoviricetes</taxon>
        <taxon>Peduoviridae</taxon>
        <taxon>Maltschvirus</taxon>
        <taxon>Maltschvirus maltsch</taxon>
    </lineage>
</organism>
<protein>
    <submittedName>
        <fullName evidence="1">Uncharacterized protein</fullName>
    </submittedName>
</protein>
<accession>A0A6J5S171</accession>
<dbReference type="EMBL" id="LR797308">
    <property type="protein sequence ID" value="CAB4201925.1"/>
    <property type="molecule type" value="Genomic_DNA"/>
</dbReference>
<evidence type="ECO:0000313" key="1">
    <source>
        <dbReference type="EMBL" id="CAB4201925.1"/>
    </source>
</evidence>
<name>A0A6J5S171_9CAUD</name>
<proteinExistence type="predicted"/>